<evidence type="ECO:0000313" key="17">
    <source>
        <dbReference type="EMBL" id="RKX64282.1"/>
    </source>
</evidence>
<dbReference type="PROSITE" id="PS51198">
    <property type="entry name" value="UVRD_HELICASE_ATP_BIND"/>
    <property type="match status" value="1"/>
</dbReference>
<organism evidence="17 18">
    <name type="scientific">candidate division TA06 bacterium</name>
    <dbReference type="NCBI Taxonomy" id="2250710"/>
    <lineage>
        <taxon>Bacteria</taxon>
        <taxon>Bacteria division TA06</taxon>
    </lineage>
</organism>
<keyword evidence="5 14" id="KW-0347">Helicase</keyword>
<feature type="domain" description="UvrD-like helicase C-terminal" evidence="16">
    <location>
        <begin position="333"/>
        <end position="597"/>
    </location>
</feature>
<dbReference type="Gene3D" id="3.90.320.10">
    <property type="match status" value="1"/>
</dbReference>
<evidence type="ECO:0000256" key="1">
    <source>
        <dbReference type="ARBA" id="ARBA00022722"/>
    </source>
</evidence>
<evidence type="ECO:0000256" key="10">
    <source>
        <dbReference type="ARBA" id="ARBA00023235"/>
    </source>
</evidence>
<name>A0A660S4C8_UNCT6</name>
<evidence type="ECO:0000256" key="11">
    <source>
        <dbReference type="ARBA" id="ARBA00034617"/>
    </source>
</evidence>
<comment type="caution">
    <text evidence="14">Lacks conserved residue(s) required for the propagation of feature annotation.</text>
</comment>
<dbReference type="GO" id="GO:0005829">
    <property type="term" value="C:cytosol"/>
    <property type="evidence" value="ECO:0007669"/>
    <property type="project" value="TreeGrafter"/>
</dbReference>
<keyword evidence="6" id="KW-0269">Exonuclease</keyword>
<evidence type="ECO:0000256" key="7">
    <source>
        <dbReference type="ARBA" id="ARBA00022840"/>
    </source>
</evidence>
<evidence type="ECO:0000256" key="9">
    <source>
        <dbReference type="ARBA" id="ARBA00023204"/>
    </source>
</evidence>
<dbReference type="GO" id="GO:0003677">
    <property type="term" value="F:DNA binding"/>
    <property type="evidence" value="ECO:0007669"/>
    <property type="project" value="UniProtKB-KW"/>
</dbReference>
<evidence type="ECO:0000256" key="4">
    <source>
        <dbReference type="ARBA" id="ARBA00022801"/>
    </source>
</evidence>
<dbReference type="AlphaFoldDB" id="A0A660S4C8"/>
<dbReference type="Gene3D" id="3.40.50.300">
    <property type="entry name" value="P-loop containing nucleotide triphosphate hydrolases"/>
    <property type="match status" value="3"/>
</dbReference>
<evidence type="ECO:0000256" key="2">
    <source>
        <dbReference type="ARBA" id="ARBA00022741"/>
    </source>
</evidence>
<evidence type="ECO:0000259" key="16">
    <source>
        <dbReference type="PROSITE" id="PS51217"/>
    </source>
</evidence>
<dbReference type="PANTHER" id="PTHR11070">
    <property type="entry name" value="UVRD / RECB / PCRA DNA HELICASE FAMILY MEMBER"/>
    <property type="match status" value="1"/>
</dbReference>
<gene>
    <name evidence="17" type="ORF">DRP44_08550</name>
</gene>
<keyword evidence="8" id="KW-0238">DNA-binding</keyword>
<keyword evidence="1" id="KW-0540">Nuclease</keyword>
<sequence>SARDMGIPPDFELNFDEKEPLEYALNSIVSEVEKNKDVFQKVMDYVNFDISVKGKYIWQPVKRIEEGLKNYIVLMHTNEIKNRGVVSEPRLDEMKGEIRSVVERIENLANEKGIRLKRRSALDKYKRGKFEGIKIENADSIINKNDKEYVFLFEDHIERLNNLICRYVETIAELDVARYVAFLEDVKENTDDFIRRKGVVSLGHLTNLLKNVLREGYVPEIFYKLGNTYYHYMIDEFQDTSRVQWEIVESLVENVVAENGSLFYVGDVKQAIYRYRGGDTSLFTEIYDKNKNKTKCYETTLASNYRSAVEIVEFNNRCFGEEHLKDFLGDKSFSGKKINVGMILDNYRNITQKPYHANKHGYVSVERSGDTEEIFEEKIPETIKVVLDKGYDKKDICILVRTNKDGENIAKILMEKGYDVIFSKIAKVNENRYVNEIVSFLKFLNNPTDKLSFFSFVFGNIFLRKTGISAEDVYQFAFSHRDDAAVYKSFKQKFPKICDEEIEPFMRYVNYLPYYDIVVEIIKHFNVIENFDGAEAYIMKLLEIIKEMSDRGELSIEEITEQWEGDEDEEGKNDKFDVTIPEYIDAIRIMTIHKAKGLAFPVVIIPPGILKKSGRSNKNIYYEETEKGINLLRINEKLTSFSERLSKIYYEEKTRKFIDRLNLLYVAMTRAEDIMFIFVPEIEKKKSEEAIFFFPDDDEEIHIGELPSKTKKSSPVKSEENIKNSYPHTDVRWHKNLVFHGEDTIFDSNRREAISRGELFHKMLEEFETFDIESVVKLSNRLSKKYGFEKENVKNLLEFLIKDDVLSGMYSGDIRVFNEKEIVTGEDDTYRVDRLVFKRDKIYVIDYKTGENYNEKHRAQIKRYMKVLNDIYRKECTGILIYVDERKKVIVNG</sequence>
<keyword evidence="3" id="KW-0227">DNA damage</keyword>
<evidence type="ECO:0000256" key="13">
    <source>
        <dbReference type="ARBA" id="ARBA00048988"/>
    </source>
</evidence>
<dbReference type="EC" id="5.6.2.4" evidence="12"/>
<keyword evidence="2 14" id="KW-0547">Nucleotide-binding</keyword>
<evidence type="ECO:0000256" key="6">
    <source>
        <dbReference type="ARBA" id="ARBA00022839"/>
    </source>
</evidence>
<dbReference type="PROSITE" id="PS51217">
    <property type="entry name" value="UVRD_HELICASE_CTER"/>
    <property type="match status" value="1"/>
</dbReference>
<keyword evidence="10" id="KW-0413">Isomerase</keyword>
<dbReference type="GO" id="GO:0043138">
    <property type="term" value="F:3'-5' DNA helicase activity"/>
    <property type="evidence" value="ECO:0007669"/>
    <property type="project" value="UniProtKB-EC"/>
</dbReference>
<proteinExistence type="predicted"/>
<dbReference type="PANTHER" id="PTHR11070:SF2">
    <property type="entry name" value="ATP-DEPENDENT DNA HELICASE SRS2"/>
    <property type="match status" value="1"/>
</dbReference>
<dbReference type="SUPFAM" id="SSF52980">
    <property type="entry name" value="Restriction endonuclease-like"/>
    <property type="match status" value="1"/>
</dbReference>
<evidence type="ECO:0000256" key="14">
    <source>
        <dbReference type="PROSITE-ProRule" id="PRU00560"/>
    </source>
</evidence>
<reference evidence="17 18" key="1">
    <citation type="submission" date="2018-06" db="EMBL/GenBank/DDBJ databases">
        <title>Extensive metabolic versatility and redundancy in microbially diverse, dynamic hydrothermal sediments.</title>
        <authorList>
            <person name="Dombrowski N."/>
            <person name="Teske A."/>
            <person name="Baker B.J."/>
        </authorList>
    </citation>
    <scope>NUCLEOTIDE SEQUENCE [LARGE SCALE GENOMIC DNA]</scope>
    <source>
        <strain evidence="17">B35_G9</strain>
    </source>
</reference>
<dbReference type="GO" id="GO:0005524">
    <property type="term" value="F:ATP binding"/>
    <property type="evidence" value="ECO:0007669"/>
    <property type="project" value="UniProtKB-UniRule"/>
</dbReference>
<dbReference type="InterPro" id="IPR022765">
    <property type="entry name" value="Dna2/Cas4_DUF83"/>
</dbReference>
<dbReference type="Proteomes" id="UP000282321">
    <property type="component" value="Unassembled WGS sequence"/>
</dbReference>
<dbReference type="Pfam" id="PF00580">
    <property type="entry name" value="UvrD-helicase"/>
    <property type="match status" value="1"/>
</dbReference>
<evidence type="ECO:0000256" key="3">
    <source>
        <dbReference type="ARBA" id="ARBA00022763"/>
    </source>
</evidence>
<keyword evidence="9" id="KW-0234">DNA repair</keyword>
<dbReference type="SUPFAM" id="SSF52540">
    <property type="entry name" value="P-loop containing nucleoside triphosphate hydrolases"/>
    <property type="match status" value="1"/>
</dbReference>
<dbReference type="InterPro" id="IPR014016">
    <property type="entry name" value="UvrD-like_ATP-bd"/>
</dbReference>
<evidence type="ECO:0000256" key="5">
    <source>
        <dbReference type="ARBA" id="ARBA00022806"/>
    </source>
</evidence>
<accession>A0A660S4C8</accession>
<dbReference type="InterPro" id="IPR000212">
    <property type="entry name" value="DNA_helicase_UvrD/REP"/>
</dbReference>
<comment type="caution">
    <text evidence="17">The sequence shown here is derived from an EMBL/GenBank/DDBJ whole genome shotgun (WGS) entry which is preliminary data.</text>
</comment>
<dbReference type="InterPro" id="IPR011335">
    <property type="entry name" value="Restrct_endonuc-II-like"/>
</dbReference>
<dbReference type="Pfam" id="PF13361">
    <property type="entry name" value="UvrD_C"/>
    <property type="match status" value="1"/>
</dbReference>
<dbReference type="GO" id="GO:0000725">
    <property type="term" value="P:recombinational repair"/>
    <property type="evidence" value="ECO:0007669"/>
    <property type="project" value="TreeGrafter"/>
</dbReference>
<dbReference type="Pfam" id="PF01930">
    <property type="entry name" value="Cas_Cas4"/>
    <property type="match status" value="1"/>
</dbReference>
<comment type="catalytic activity">
    <reaction evidence="11">
        <text>Couples ATP hydrolysis with the unwinding of duplex DNA by translocating in the 3'-5' direction.</text>
        <dbReference type="EC" id="5.6.2.4"/>
    </reaction>
</comment>
<dbReference type="EMBL" id="QNBC01000176">
    <property type="protein sequence ID" value="RKX64282.1"/>
    <property type="molecule type" value="Genomic_DNA"/>
</dbReference>
<evidence type="ECO:0000313" key="18">
    <source>
        <dbReference type="Proteomes" id="UP000282321"/>
    </source>
</evidence>
<evidence type="ECO:0000256" key="8">
    <source>
        <dbReference type="ARBA" id="ARBA00023125"/>
    </source>
</evidence>
<feature type="non-terminal residue" evidence="17">
    <location>
        <position position="1"/>
    </location>
</feature>
<comment type="catalytic activity">
    <reaction evidence="13">
        <text>ATP + H2O = ADP + phosphate + H(+)</text>
        <dbReference type="Rhea" id="RHEA:13065"/>
        <dbReference type="ChEBI" id="CHEBI:15377"/>
        <dbReference type="ChEBI" id="CHEBI:15378"/>
        <dbReference type="ChEBI" id="CHEBI:30616"/>
        <dbReference type="ChEBI" id="CHEBI:43474"/>
        <dbReference type="ChEBI" id="CHEBI:456216"/>
        <dbReference type="EC" id="5.6.2.4"/>
    </reaction>
</comment>
<dbReference type="InterPro" id="IPR014017">
    <property type="entry name" value="DNA_helicase_UvrD-like_C"/>
</dbReference>
<dbReference type="GO" id="GO:0004527">
    <property type="term" value="F:exonuclease activity"/>
    <property type="evidence" value="ECO:0007669"/>
    <property type="project" value="UniProtKB-KW"/>
</dbReference>
<keyword evidence="7 14" id="KW-0067">ATP-binding</keyword>
<evidence type="ECO:0000259" key="15">
    <source>
        <dbReference type="PROSITE" id="PS51198"/>
    </source>
</evidence>
<keyword evidence="4 14" id="KW-0378">Hydrolase</keyword>
<feature type="domain" description="UvrD-like helicase ATP-binding" evidence="15">
    <location>
        <begin position="1"/>
        <end position="308"/>
    </location>
</feature>
<evidence type="ECO:0000256" key="12">
    <source>
        <dbReference type="ARBA" id="ARBA00034808"/>
    </source>
</evidence>
<dbReference type="InterPro" id="IPR011604">
    <property type="entry name" value="PDDEXK-like_dom_sf"/>
</dbReference>
<dbReference type="InterPro" id="IPR027417">
    <property type="entry name" value="P-loop_NTPase"/>
</dbReference>
<protein>
    <recommendedName>
        <fullName evidence="12">DNA 3'-5' helicase</fullName>
        <ecNumber evidence="12">5.6.2.4</ecNumber>
    </recommendedName>
</protein>